<dbReference type="GO" id="GO:0005634">
    <property type="term" value="C:nucleus"/>
    <property type="evidence" value="ECO:0007669"/>
    <property type="project" value="UniProtKB-SubCell"/>
</dbReference>
<keyword evidence="10" id="KW-0539">Nucleus</keyword>
<feature type="compositionally biased region" description="Basic and acidic residues" evidence="12">
    <location>
        <begin position="37"/>
        <end position="49"/>
    </location>
</feature>
<reference evidence="13" key="2">
    <citation type="submission" date="2025-09" db="UniProtKB">
        <authorList>
            <consortium name="Ensembl"/>
        </authorList>
    </citation>
    <scope>IDENTIFICATION</scope>
</reference>
<evidence type="ECO:0000256" key="6">
    <source>
        <dbReference type="ARBA" id="ARBA00022490"/>
    </source>
</evidence>
<dbReference type="SMART" id="SM01296">
    <property type="entry name" value="N2227"/>
    <property type="match status" value="1"/>
</dbReference>
<dbReference type="InterPro" id="IPR012901">
    <property type="entry name" value="CARME"/>
</dbReference>
<dbReference type="GO" id="GO:0005829">
    <property type="term" value="C:cytosol"/>
    <property type="evidence" value="ECO:0007669"/>
    <property type="project" value="UniProtKB-SubCell"/>
</dbReference>
<dbReference type="PANTHER" id="PTHR12303">
    <property type="entry name" value="CARNOSINE N-METHYLTRANSFERASE"/>
    <property type="match status" value="1"/>
</dbReference>
<dbReference type="FunFam" id="3.40.50.150:FF:000094">
    <property type="entry name" value="Carnosine N-methyltransferase 1"/>
    <property type="match status" value="1"/>
</dbReference>
<protein>
    <recommendedName>
        <fullName evidence="5">Carnosine N-methyltransferase</fullName>
        <ecNumber evidence="4">2.1.1.22</ecNumber>
    </recommendedName>
</protein>
<dbReference type="OrthoDB" id="978at2759"/>
<evidence type="ECO:0000256" key="3">
    <source>
        <dbReference type="ARBA" id="ARBA00010086"/>
    </source>
</evidence>
<dbReference type="InterPro" id="IPR029063">
    <property type="entry name" value="SAM-dependent_MTases_sf"/>
</dbReference>
<keyword evidence="6" id="KW-0963">Cytoplasm</keyword>
<keyword evidence="8" id="KW-0808">Transferase</keyword>
<feature type="region of interest" description="Disordered" evidence="12">
    <location>
        <begin position="1"/>
        <end position="49"/>
    </location>
</feature>
<evidence type="ECO:0000256" key="8">
    <source>
        <dbReference type="ARBA" id="ARBA00022679"/>
    </source>
</evidence>
<evidence type="ECO:0000256" key="10">
    <source>
        <dbReference type="ARBA" id="ARBA00023242"/>
    </source>
</evidence>
<dbReference type="GeneTree" id="ENSGT00390000005323"/>
<evidence type="ECO:0000313" key="14">
    <source>
        <dbReference type="Proteomes" id="UP000694569"/>
    </source>
</evidence>
<evidence type="ECO:0000256" key="7">
    <source>
        <dbReference type="ARBA" id="ARBA00022603"/>
    </source>
</evidence>
<dbReference type="Pfam" id="PF07942">
    <property type="entry name" value="CARME"/>
    <property type="match status" value="1"/>
</dbReference>
<dbReference type="GO" id="GO:0032259">
    <property type="term" value="P:methylation"/>
    <property type="evidence" value="ECO:0007669"/>
    <property type="project" value="UniProtKB-KW"/>
</dbReference>
<dbReference type="AlphaFoldDB" id="A0A8C5MVV1"/>
<evidence type="ECO:0000256" key="4">
    <source>
        <dbReference type="ARBA" id="ARBA00012003"/>
    </source>
</evidence>
<name>A0A8C5MVV1_9ANUR</name>
<dbReference type="Gene3D" id="3.40.50.150">
    <property type="entry name" value="Vaccinia Virus protein VP39"/>
    <property type="match status" value="1"/>
</dbReference>
<keyword evidence="9" id="KW-0949">S-adenosyl-L-methionine</keyword>
<evidence type="ECO:0000256" key="12">
    <source>
        <dbReference type="SAM" id="MobiDB-lite"/>
    </source>
</evidence>
<sequence length="401" mass="46850">MLARRRRRDSAELEGDEHLPNSKAEQMPCVESMEPCGRTERRPKQSPEVEEALEREHFWKIISTFSCYGAHSHERVNRTETQFKSLPKNQQNMLPNFLFNLDSVRKCIDHNQEVLKMIVNDCTSMFENKEYGNNGHRKATPPSTFDMDKLKSTIKQFMRDWSEDGKLERDACYQPIINEILKVYPMNKCDVSKIKILVPGAGLGRLAWEITKHGYSCQGNEWSFFMLFSSNFVLNRCSQINAFKLYPWIHQFSNNWKSVDQIRPIYFPDVNPQNLPANSVFSMTAGDFQEIYTDSDSWDCIATCFFIDTAHNVLDYIETIWKILKPGGLWLNLGPLLYHFENMANELSIELSYEDLKSVVLQYGFQIEMERNSVTSTYTVNSLSMMKYYYDCVFFVARKPE</sequence>
<comment type="similarity">
    <text evidence="3">Belongs to the carnosine N-methyltransferase family.</text>
</comment>
<evidence type="ECO:0000256" key="9">
    <source>
        <dbReference type="ARBA" id="ARBA00022691"/>
    </source>
</evidence>
<evidence type="ECO:0000256" key="5">
    <source>
        <dbReference type="ARBA" id="ARBA00015448"/>
    </source>
</evidence>
<accession>A0A8C5MVV1</accession>
<evidence type="ECO:0000256" key="2">
    <source>
        <dbReference type="ARBA" id="ARBA00004514"/>
    </source>
</evidence>
<proteinExistence type="inferred from homology"/>
<evidence type="ECO:0000256" key="11">
    <source>
        <dbReference type="ARBA" id="ARBA00054322"/>
    </source>
</evidence>
<evidence type="ECO:0000256" key="1">
    <source>
        <dbReference type="ARBA" id="ARBA00004123"/>
    </source>
</evidence>
<dbReference type="GO" id="GO:0030735">
    <property type="term" value="F:carnosine N-methyltransferase activity"/>
    <property type="evidence" value="ECO:0007669"/>
    <property type="project" value="UniProtKB-EC"/>
</dbReference>
<keyword evidence="7" id="KW-0489">Methyltransferase</keyword>
<dbReference type="GO" id="GO:0035498">
    <property type="term" value="P:carnosine metabolic process"/>
    <property type="evidence" value="ECO:0007669"/>
    <property type="project" value="TreeGrafter"/>
</dbReference>
<gene>
    <name evidence="13" type="primary">CARNMT1</name>
</gene>
<dbReference type="Ensembl" id="ENSLLET00000021260.1">
    <property type="protein sequence ID" value="ENSLLEP00000020454.1"/>
    <property type="gene ID" value="ENSLLEG00000012971.1"/>
</dbReference>
<dbReference type="Proteomes" id="UP000694569">
    <property type="component" value="Unplaced"/>
</dbReference>
<comment type="function">
    <text evidence="11">N-methyltransferase that catalyzes the formation of anserine (beta-alanyl-N(Pi)-methyl-L-histidine) from carnosine. Anserine, a methylated derivative of carnosine (beta-alanyl-L-histidine), is an abundant constituent of vertebrate skeletal muscles. Also methylates other L-histidine-containing di- and tripeptides such as Gly-Gly-His, Gly-His and homocarnosine (GABA-His).</text>
</comment>
<dbReference type="SUPFAM" id="SSF53335">
    <property type="entry name" value="S-adenosyl-L-methionine-dependent methyltransferases"/>
    <property type="match status" value="1"/>
</dbReference>
<keyword evidence="14" id="KW-1185">Reference proteome</keyword>
<evidence type="ECO:0000313" key="13">
    <source>
        <dbReference type="Ensembl" id="ENSLLEP00000020454.1"/>
    </source>
</evidence>
<reference evidence="13" key="1">
    <citation type="submission" date="2025-08" db="UniProtKB">
        <authorList>
            <consortium name="Ensembl"/>
        </authorList>
    </citation>
    <scope>IDENTIFICATION</scope>
</reference>
<dbReference type="EC" id="2.1.1.22" evidence="4"/>
<comment type="subcellular location">
    <subcellularLocation>
        <location evidence="2">Cytoplasm</location>
        <location evidence="2">Cytosol</location>
    </subcellularLocation>
    <subcellularLocation>
        <location evidence="1">Nucleus</location>
    </subcellularLocation>
</comment>
<dbReference type="PANTHER" id="PTHR12303:SF6">
    <property type="entry name" value="CARNOSINE N-METHYLTRANSFERASE"/>
    <property type="match status" value="1"/>
</dbReference>
<organism evidence="13 14">
    <name type="scientific">Leptobrachium leishanense</name>
    <name type="common">Leishan spiny toad</name>
    <dbReference type="NCBI Taxonomy" id="445787"/>
    <lineage>
        <taxon>Eukaryota</taxon>
        <taxon>Metazoa</taxon>
        <taxon>Chordata</taxon>
        <taxon>Craniata</taxon>
        <taxon>Vertebrata</taxon>
        <taxon>Euteleostomi</taxon>
        <taxon>Amphibia</taxon>
        <taxon>Batrachia</taxon>
        <taxon>Anura</taxon>
        <taxon>Pelobatoidea</taxon>
        <taxon>Megophryidae</taxon>
        <taxon>Leptobrachium</taxon>
    </lineage>
</organism>